<dbReference type="AlphaFoldDB" id="A0A0E9LTD7"/>
<protein>
    <recommendedName>
        <fullName evidence="1">Outer membrane protein beta-barrel domain-containing protein</fullName>
    </recommendedName>
</protein>
<dbReference type="SUPFAM" id="SSF56925">
    <property type="entry name" value="OMPA-like"/>
    <property type="match status" value="1"/>
</dbReference>
<evidence type="ECO:0000313" key="2">
    <source>
        <dbReference type="EMBL" id="GAO28120.1"/>
    </source>
</evidence>
<dbReference type="EMBL" id="BAZW01000001">
    <property type="protein sequence ID" value="GAO28120.1"/>
    <property type="molecule type" value="Genomic_DNA"/>
</dbReference>
<dbReference type="Pfam" id="PF13568">
    <property type="entry name" value="OMP_b-brl_2"/>
    <property type="match status" value="1"/>
</dbReference>
<gene>
    <name evidence="2" type="ORF">JCM15548_182</name>
</gene>
<proteinExistence type="predicted"/>
<organism evidence="2 3">
    <name type="scientific">Geofilum rubicundum JCM 15548</name>
    <dbReference type="NCBI Taxonomy" id="1236989"/>
    <lineage>
        <taxon>Bacteria</taxon>
        <taxon>Pseudomonadati</taxon>
        <taxon>Bacteroidota</taxon>
        <taxon>Bacteroidia</taxon>
        <taxon>Marinilabiliales</taxon>
        <taxon>Marinilabiliaceae</taxon>
        <taxon>Geofilum</taxon>
    </lineage>
</organism>
<evidence type="ECO:0000259" key="1">
    <source>
        <dbReference type="Pfam" id="PF13568"/>
    </source>
</evidence>
<reference evidence="2 3" key="1">
    <citation type="journal article" date="2015" name="Microbes Environ.">
        <title>Distribution and evolution of nitrogen fixation genes in the phylum bacteroidetes.</title>
        <authorList>
            <person name="Inoue J."/>
            <person name="Oshima K."/>
            <person name="Suda W."/>
            <person name="Sakamoto M."/>
            <person name="Iino T."/>
            <person name="Noda S."/>
            <person name="Hongoh Y."/>
            <person name="Hattori M."/>
            <person name="Ohkuma M."/>
        </authorList>
    </citation>
    <scope>NUCLEOTIDE SEQUENCE [LARGE SCALE GENOMIC DNA]</scope>
    <source>
        <strain evidence="2">JCM 15548</strain>
    </source>
</reference>
<dbReference type="STRING" id="1236989.JCM15548_182"/>
<dbReference type="InterPro" id="IPR025665">
    <property type="entry name" value="Beta-barrel_OMP_2"/>
</dbReference>
<dbReference type="InterPro" id="IPR011250">
    <property type="entry name" value="OMP/PagP_B-barrel"/>
</dbReference>
<feature type="domain" description="Outer membrane protein beta-barrel" evidence="1">
    <location>
        <begin position="10"/>
        <end position="171"/>
    </location>
</feature>
<evidence type="ECO:0000313" key="3">
    <source>
        <dbReference type="Proteomes" id="UP000032900"/>
    </source>
</evidence>
<name>A0A0E9LTD7_9BACT</name>
<keyword evidence="3" id="KW-1185">Reference proteome</keyword>
<comment type="caution">
    <text evidence="2">The sequence shown here is derived from an EMBL/GenBank/DDBJ whole genome shotgun (WGS) entry which is preliminary data.</text>
</comment>
<dbReference type="Proteomes" id="UP000032900">
    <property type="component" value="Unassembled WGS sequence"/>
</dbReference>
<accession>A0A0E9LTD7</accession>
<sequence>MFGMAFGLIQAQSFQLGIKTGFNSTSFDTDAGYGLDKVKDEFKSGYLIGGWTRIGLLGNLSVQPELYYSKKSGATDFETRGSESFSYYSWDIPLLAHLEVIDLKLLKIYGVGGPVASFRAKDESTLSIASVDFDYDGEDFKSTNWNFQLGAGVQLMRFTLDARYEWGLNDMSHTDMDRKSKSLIFALGYRLF</sequence>